<dbReference type="Gene3D" id="2.130.10.10">
    <property type="entry name" value="YVTN repeat-like/Quinoprotein amine dehydrogenase"/>
    <property type="match status" value="1"/>
</dbReference>
<gene>
    <name evidence="2" type="ORF">FGIG_06231</name>
</gene>
<dbReference type="Pfam" id="PF00400">
    <property type="entry name" value="WD40"/>
    <property type="match status" value="2"/>
</dbReference>
<proteinExistence type="predicted"/>
<name>A0A504Z3T7_FASGI</name>
<feature type="region of interest" description="Disordered" evidence="1">
    <location>
        <begin position="1"/>
        <end position="40"/>
    </location>
</feature>
<dbReference type="PANTHER" id="PTHR47822:SF2">
    <property type="entry name" value="F-BOX AND WD-40 DOMAIN PROTEIN 7"/>
    <property type="match status" value="1"/>
</dbReference>
<comment type="caution">
    <text evidence="2">The sequence shown here is derived from an EMBL/GenBank/DDBJ whole genome shotgun (WGS) entry which is preliminary data.</text>
</comment>
<organism evidence="2 3">
    <name type="scientific">Fasciola gigantica</name>
    <name type="common">Giant liver fluke</name>
    <dbReference type="NCBI Taxonomy" id="46835"/>
    <lineage>
        <taxon>Eukaryota</taxon>
        <taxon>Metazoa</taxon>
        <taxon>Spiralia</taxon>
        <taxon>Lophotrochozoa</taxon>
        <taxon>Platyhelminthes</taxon>
        <taxon>Trematoda</taxon>
        <taxon>Digenea</taxon>
        <taxon>Plagiorchiida</taxon>
        <taxon>Echinostomata</taxon>
        <taxon>Echinostomatoidea</taxon>
        <taxon>Fasciolidae</taxon>
        <taxon>Fasciola</taxon>
    </lineage>
</organism>
<sequence>MTDEDESTDGSSSPYSDTSDISSVDNSKPHQGDHKRSNLKKAVQVSKTIKACHENSVLQIGVTQKLGAEALVIRISTDRSVFAVGLTNGDIRVSIVSVHTHLTAIQLFRLCEESSHELVTRMKTNTETLPCTDIQFPAKETKTFGLNRFLLLASYASGFIRLWHYTASYLKSSLICQWEEKSEGNTSIGMRKTNSNNQILCLSISYDGRRFVSGGTDTHIRVYSLASTVEGRVLEPWINSIRTDTAAGHTARITALAYHTRGKREKLYSHIFISAGWDNCIHIWNDQKAVSLWQYYGPHIAGSDGMDIDPVRNLILTCSWRFEHSMIQMWKFPEFVVDISKEVDAQDREKYNYPVSQLSFVSHMRGSHGYVAQFDPTYQYVIFAGSNANVLCIVELASNTVIAELKDLEHGVYSASIYLDPNYRNRIRVIFTNGKSINLGRIGTQIANPATKRLNTEYEHQ</sequence>
<dbReference type="SUPFAM" id="SSF50978">
    <property type="entry name" value="WD40 repeat-like"/>
    <property type="match status" value="1"/>
</dbReference>
<protein>
    <submittedName>
        <fullName evidence="2">Uncharacterized protein</fullName>
    </submittedName>
</protein>
<dbReference type="SMART" id="SM00320">
    <property type="entry name" value="WD40"/>
    <property type="match status" value="3"/>
</dbReference>
<dbReference type="InterPro" id="IPR015943">
    <property type="entry name" value="WD40/YVTN_repeat-like_dom_sf"/>
</dbReference>
<evidence type="ECO:0000313" key="2">
    <source>
        <dbReference type="EMBL" id="TPP64210.1"/>
    </source>
</evidence>
<feature type="compositionally biased region" description="Basic and acidic residues" evidence="1">
    <location>
        <begin position="27"/>
        <end position="36"/>
    </location>
</feature>
<dbReference type="OrthoDB" id="10251741at2759"/>
<feature type="compositionally biased region" description="Low complexity" evidence="1">
    <location>
        <begin position="9"/>
        <end position="23"/>
    </location>
</feature>
<dbReference type="EMBL" id="SUNJ01004713">
    <property type="protein sequence ID" value="TPP64210.1"/>
    <property type="molecule type" value="Genomic_DNA"/>
</dbReference>
<dbReference type="InterPro" id="IPR036322">
    <property type="entry name" value="WD40_repeat_dom_sf"/>
</dbReference>
<dbReference type="STRING" id="46835.A0A504Z3T7"/>
<dbReference type="PANTHER" id="PTHR47822">
    <property type="entry name" value="CARBOHYDRATE BINDING DOMAIN CONTAINING PROTEIN"/>
    <property type="match status" value="1"/>
</dbReference>
<dbReference type="AlphaFoldDB" id="A0A504Z3T7"/>
<evidence type="ECO:0000256" key="1">
    <source>
        <dbReference type="SAM" id="MobiDB-lite"/>
    </source>
</evidence>
<dbReference type="InterPro" id="IPR001680">
    <property type="entry name" value="WD40_rpt"/>
</dbReference>
<accession>A0A504Z3T7</accession>
<keyword evidence="3" id="KW-1185">Reference proteome</keyword>
<evidence type="ECO:0000313" key="3">
    <source>
        <dbReference type="Proteomes" id="UP000316759"/>
    </source>
</evidence>
<dbReference type="Proteomes" id="UP000316759">
    <property type="component" value="Unassembled WGS sequence"/>
</dbReference>
<reference evidence="2 3" key="1">
    <citation type="submission" date="2019-04" db="EMBL/GenBank/DDBJ databases">
        <title>Annotation for the trematode Fasciola gigantica.</title>
        <authorList>
            <person name="Choi Y.-J."/>
        </authorList>
    </citation>
    <scope>NUCLEOTIDE SEQUENCE [LARGE SCALE GENOMIC DNA]</scope>
    <source>
        <strain evidence="2">Uganda_cow_1</strain>
    </source>
</reference>